<keyword evidence="2" id="KW-1133">Transmembrane helix</keyword>
<evidence type="ECO:0000313" key="5">
    <source>
        <dbReference type="Proteomes" id="UP000796880"/>
    </source>
</evidence>
<accession>A0A8K0MI22</accession>
<dbReference type="SUPFAM" id="SSF57997">
    <property type="entry name" value="Tropomyosin"/>
    <property type="match status" value="1"/>
</dbReference>
<dbReference type="Pfam" id="PF13966">
    <property type="entry name" value="zf-RVT"/>
    <property type="match status" value="1"/>
</dbReference>
<keyword evidence="2" id="KW-0472">Membrane</keyword>
<gene>
    <name evidence="4" type="ORF">FNV43_RR11647</name>
</gene>
<dbReference type="Proteomes" id="UP000796880">
    <property type="component" value="Unassembled WGS sequence"/>
</dbReference>
<name>A0A8K0MI22_9ROSA</name>
<dbReference type="InterPro" id="IPR026960">
    <property type="entry name" value="RVT-Znf"/>
</dbReference>
<dbReference type="EMBL" id="VOIH02000005">
    <property type="protein sequence ID" value="KAF3446468.1"/>
    <property type="molecule type" value="Genomic_DNA"/>
</dbReference>
<feature type="domain" description="Reverse transcriptase zinc-binding" evidence="3">
    <location>
        <begin position="111"/>
        <end position="194"/>
    </location>
</feature>
<comment type="caution">
    <text evidence="4">The sequence shown here is derived from an EMBL/GenBank/DDBJ whole genome shotgun (WGS) entry which is preliminary data.</text>
</comment>
<reference evidence="4" key="1">
    <citation type="submission" date="2020-03" db="EMBL/GenBank/DDBJ databases">
        <title>A high-quality chromosome-level genome assembly of a woody plant with both climbing and erect habits, Rhamnella rubrinervis.</title>
        <authorList>
            <person name="Lu Z."/>
            <person name="Yang Y."/>
            <person name="Zhu X."/>
            <person name="Sun Y."/>
        </authorList>
    </citation>
    <scope>NUCLEOTIDE SEQUENCE</scope>
    <source>
        <strain evidence="4">BYM</strain>
        <tissue evidence="4">Leaf</tissue>
    </source>
</reference>
<proteinExistence type="predicted"/>
<keyword evidence="2" id="KW-0812">Transmembrane</keyword>
<evidence type="ECO:0000256" key="1">
    <source>
        <dbReference type="SAM" id="Coils"/>
    </source>
</evidence>
<dbReference type="Gene3D" id="1.10.287.1490">
    <property type="match status" value="1"/>
</dbReference>
<feature type="transmembrane region" description="Helical" evidence="2">
    <location>
        <begin position="823"/>
        <end position="841"/>
    </location>
</feature>
<sequence length="872" mass="99395">MNYRLLFKAKYLKDKTLFDCVHRIEDSQVNPLINPWIPWCCDFRPTTKENIDSAKWSCFADLRLEDGGGWNRDLLMRICKPESVEAILRIEWPHMIHEDKLLWLGDSAEGFSVKSCYKEIIKHRIEEVAEPIWNDLWKSQLHERLKIHLWRMLAEVLPTWELLSRRLSHKDSLCSSCGVEAESGIHIFQRCQLSCLIAFGSKWGGHLDFWNWDNICQMMDFCLKSYASGGDRELQVFWATFFYMVWQVRCTLFFEGVLNIRDVIRRFNVAVEDFIVSRGSTKTKGPSASSSITDVRWSPPPTGWIKVNVDAAHTGLGAAAAMVVRNDHGKLLFLLCNVVADLAAKHTLSFGCSLFGDEFSIVNIPSCISDALLAEQAVAAFPGVEKRSPCDPLTTLFEQARNSEPVSVWFVLSFVLAENLNVSMAVSKLLILSILLALIFTHVRADAPVEQEDYSSVPVGGSDGSDSLALKIELDQLKSKIHTLESQVNEKTQELKRNDDIITQKEKIIRDKSDSISSLESEVVSLQKKGSLYAEEQVGKAHARAGELEKQVEKLKRDLEAQQKEKEALEARANEAEKKIKELGSTIEKLQKVSDEQKTKIRKTERALKVAEEEMMRAKFDATSKTKELTEVHGAWLPPWLAVHLFHCQSFIETEWNEHGKPALDLVTQKALEKKAQAEKWAEPHVETIKTKWIPSIKEQWLVVKTSAEPHLQMLTTKTIEVYESSKSALAPHVVKVQEVVDPYFQEAKKFSKPYIDQVATVTKPYVDRVHEVLKPYIKEAVHAYGKFLQHATAYHQQVQATVRETLKRHELTKPLATKEFEWFAASALLALPIIILFRIVSSIFCKNTRKPARNVNANHARRKHKRGHPDK</sequence>
<feature type="coiled-coil region" evidence="1">
    <location>
        <begin position="467"/>
        <end position="621"/>
    </location>
</feature>
<dbReference type="OrthoDB" id="2017695at2759"/>
<dbReference type="PANTHER" id="PTHR34360">
    <property type="entry name" value="OS08G0519400 PROTEIN"/>
    <property type="match status" value="1"/>
</dbReference>
<protein>
    <recommendedName>
        <fullName evidence="3">Reverse transcriptase zinc-binding domain-containing protein</fullName>
    </recommendedName>
</protein>
<keyword evidence="5" id="KW-1185">Reference proteome</keyword>
<evidence type="ECO:0000313" key="4">
    <source>
        <dbReference type="EMBL" id="KAF3446468.1"/>
    </source>
</evidence>
<organism evidence="4 5">
    <name type="scientific">Rhamnella rubrinervis</name>
    <dbReference type="NCBI Taxonomy" id="2594499"/>
    <lineage>
        <taxon>Eukaryota</taxon>
        <taxon>Viridiplantae</taxon>
        <taxon>Streptophyta</taxon>
        <taxon>Embryophyta</taxon>
        <taxon>Tracheophyta</taxon>
        <taxon>Spermatophyta</taxon>
        <taxon>Magnoliopsida</taxon>
        <taxon>eudicotyledons</taxon>
        <taxon>Gunneridae</taxon>
        <taxon>Pentapetalae</taxon>
        <taxon>rosids</taxon>
        <taxon>fabids</taxon>
        <taxon>Rosales</taxon>
        <taxon>Rhamnaceae</taxon>
        <taxon>rhamnoid group</taxon>
        <taxon>Rhamneae</taxon>
        <taxon>Rhamnella</taxon>
    </lineage>
</organism>
<dbReference type="AlphaFoldDB" id="A0A8K0MI22"/>
<dbReference type="PANTHER" id="PTHR34360:SF1">
    <property type="entry name" value="OS08G0519400 PROTEIN"/>
    <property type="match status" value="1"/>
</dbReference>
<evidence type="ECO:0000256" key="2">
    <source>
        <dbReference type="SAM" id="Phobius"/>
    </source>
</evidence>
<dbReference type="SUPFAM" id="SSF58113">
    <property type="entry name" value="Apolipoprotein A-I"/>
    <property type="match status" value="1"/>
</dbReference>
<evidence type="ECO:0000259" key="3">
    <source>
        <dbReference type="Pfam" id="PF13966"/>
    </source>
</evidence>
<keyword evidence="1" id="KW-0175">Coiled coil</keyword>